<dbReference type="EMBL" id="ASPP01011981">
    <property type="protein sequence ID" value="ETO21057.1"/>
    <property type="molecule type" value="Genomic_DNA"/>
</dbReference>
<feature type="non-terminal residue" evidence="2">
    <location>
        <position position="225"/>
    </location>
</feature>
<dbReference type="GO" id="GO:0006508">
    <property type="term" value="P:proteolysis"/>
    <property type="evidence" value="ECO:0007669"/>
    <property type="project" value="InterPro"/>
</dbReference>
<dbReference type="SUPFAM" id="SSF63411">
    <property type="entry name" value="LuxS/MPP-like metallohydrolase"/>
    <property type="match status" value="1"/>
</dbReference>
<dbReference type="GO" id="GO:0046872">
    <property type="term" value="F:metal ion binding"/>
    <property type="evidence" value="ECO:0007669"/>
    <property type="project" value="InterPro"/>
</dbReference>
<dbReference type="Gene3D" id="3.30.830.10">
    <property type="entry name" value="Metalloenzyme, LuxS/M16 peptidase-like"/>
    <property type="match status" value="2"/>
</dbReference>
<sequence>KQRSGTFGLSLLFRMMPLITHWNRLHPDTSPIIALQIDAFLDKMRLQVLGDATDPQYFEKLIRKYLLNDKINNRVCLVMRTDEEYLVKKETKEQLELEHVAVQLTDTQMQDIDLQTKQLNAYQSIEPNVNVLPTLQRTDIPILAPDPLHVHSDKQHRCTFLSTDTITNDLVYFRLLYDLSSSTIPNTFDCTSHSPSHLVPLLMPMYALCLTGMGASDKTPEQLSQ</sequence>
<dbReference type="Pfam" id="PF08367">
    <property type="entry name" value="M16C_assoc"/>
    <property type="match status" value="1"/>
</dbReference>
<dbReference type="PANTHER" id="PTHR43016">
    <property type="entry name" value="PRESEQUENCE PROTEASE"/>
    <property type="match status" value="1"/>
</dbReference>
<dbReference type="InterPro" id="IPR011249">
    <property type="entry name" value="Metalloenz_LuxS/M16"/>
</dbReference>
<feature type="non-terminal residue" evidence="2">
    <location>
        <position position="1"/>
    </location>
</feature>
<comment type="caution">
    <text evidence="2">The sequence shown here is derived from an EMBL/GenBank/DDBJ whole genome shotgun (WGS) entry which is preliminary data.</text>
</comment>
<dbReference type="PANTHER" id="PTHR43016:SF13">
    <property type="entry name" value="PRESEQUENCE PROTEASE, MITOCHONDRIAL"/>
    <property type="match status" value="1"/>
</dbReference>
<reference evidence="2 3" key="1">
    <citation type="journal article" date="2013" name="Curr. Biol.">
        <title>The Genome of the Foraminiferan Reticulomyxa filosa.</title>
        <authorList>
            <person name="Glockner G."/>
            <person name="Hulsmann N."/>
            <person name="Schleicher M."/>
            <person name="Noegel A.A."/>
            <person name="Eichinger L."/>
            <person name="Gallinger C."/>
            <person name="Pawlowski J."/>
            <person name="Sierra R."/>
            <person name="Euteneuer U."/>
            <person name="Pillet L."/>
            <person name="Moustafa A."/>
            <person name="Platzer M."/>
            <person name="Groth M."/>
            <person name="Szafranski K."/>
            <person name="Schliwa M."/>
        </authorList>
    </citation>
    <scope>NUCLEOTIDE SEQUENCE [LARGE SCALE GENOMIC DNA]</scope>
</reference>
<protein>
    <recommendedName>
        <fullName evidence="1">Peptidase M16C associated domain-containing protein</fullName>
    </recommendedName>
</protein>
<dbReference type="AlphaFoldDB" id="X6N6X5"/>
<accession>X6N6X5</accession>
<evidence type="ECO:0000259" key="1">
    <source>
        <dbReference type="Pfam" id="PF08367"/>
    </source>
</evidence>
<evidence type="ECO:0000313" key="3">
    <source>
        <dbReference type="Proteomes" id="UP000023152"/>
    </source>
</evidence>
<proteinExistence type="predicted"/>
<evidence type="ECO:0000313" key="2">
    <source>
        <dbReference type="EMBL" id="ETO21057.1"/>
    </source>
</evidence>
<name>X6N6X5_RETFI</name>
<dbReference type="InterPro" id="IPR013578">
    <property type="entry name" value="Peptidase_M16C_assoc"/>
</dbReference>
<keyword evidence="3" id="KW-1185">Reference proteome</keyword>
<dbReference type="Proteomes" id="UP000023152">
    <property type="component" value="Unassembled WGS sequence"/>
</dbReference>
<feature type="domain" description="Peptidase M16C associated" evidence="1">
    <location>
        <begin position="79"/>
        <end position="225"/>
    </location>
</feature>
<organism evidence="2 3">
    <name type="scientific">Reticulomyxa filosa</name>
    <dbReference type="NCBI Taxonomy" id="46433"/>
    <lineage>
        <taxon>Eukaryota</taxon>
        <taxon>Sar</taxon>
        <taxon>Rhizaria</taxon>
        <taxon>Retaria</taxon>
        <taxon>Foraminifera</taxon>
        <taxon>Monothalamids</taxon>
        <taxon>Reticulomyxidae</taxon>
        <taxon>Reticulomyxa</taxon>
    </lineage>
</organism>
<gene>
    <name evidence="2" type="ORF">RFI_16147</name>
</gene>